<feature type="transmembrane region" description="Helical" evidence="1">
    <location>
        <begin position="49"/>
        <end position="68"/>
    </location>
</feature>
<evidence type="ECO:0000313" key="2">
    <source>
        <dbReference type="EMBL" id="MBB6124149.1"/>
    </source>
</evidence>
<dbReference type="RefSeq" id="WP_184079835.1">
    <property type="nucleotide sequence ID" value="NZ_JACIJP010000002.1"/>
</dbReference>
<dbReference type="EMBL" id="JACIJP010000002">
    <property type="protein sequence ID" value="MBB6124149.1"/>
    <property type="molecule type" value="Genomic_DNA"/>
</dbReference>
<organism evidence="2 3">
    <name type="scientific">Sphingobium subterraneum</name>
    <dbReference type="NCBI Taxonomy" id="627688"/>
    <lineage>
        <taxon>Bacteria</taxon>
        <taxon>Pseudomonadati</taxon>
        <taxon>Pseudomonadota</taxon>
        <taxon>Alphaproteobacteria</taxon>
        <taxon>Sphingomonadales</taxon>
        <taxon>Sphingomonadaceae</taxon>
        <taxon>Sphingobium</taxon>
    </lineage>
</organism>
<dbReference type="Proteomes" id="UP000552700">
    <property type="component" value="Unassembled WGS sequence"/>
</dbReference>
<gene>
    <name evidence="2" type="ORF">FHS92_001878</name>
</gene>
<sequence>MVDTSPAQQPVPLERGAKSPFLPWRYGLFLALCLSAVPIALALPWSRAVMGGFDIAAMVFIATLWPLFGHDHKQIRDAARRNNANREVMLLVTFIVSFVLLVAVGVELSQKQNHSAWTITLVIATLMLAWLFSNFIYAMHYAYLWYSPDTEGDDCGGVDFPGDGPPEFWDFTYFSFTLGMTFQTSDMDITSRSIRKVVTAHCLAAFVFNLGIVAFTINVLGG</sequence>
<name>A0A841IYX0_9SPHN</name>
<keyword evidence="1" id="KW-1133">Transmembrane helix</keyword>
<reference evidence="2 3" key="1">
    <citation type="submission" date="2020-08" db="EMBL/GenBank/DDBJ databases">
        <title>Genomic Encyclopedia of Type Strains, Phase IV (KMG-IV): sequencing the most valuable type-strain genomes for metagenomic binning, comparative biology and taxonomic classification.</title>
        <authorList>
            <person name="Goeker M."/>
        </authorList>
    </citation>
    <scope>NUCLEOTIDE SEQUENCE [LARGE SCALE GENOMIC DNA]</scope>
    <source>
        <strain evidence="2 3">DSM 102255</strain>
    </source>
</reference>
<feature type="transmembrane region" description="Helical" evidence="1">
    <location>
        <begin position="115"/>
        <end position="137"/>
    </location>
</feature>
<keyword evidence="1" id="KW-0812">Transmembrane</keyword>
<accession>A0A841IYX0</accession>
<feature type="transmembrane region" description="Helical" evidence="1">
    <location>
        <begin position="88"/>
        <end position="109"/>
    </location>
</feature>
<evidence type="ECO:0000256" key="1">
    <source>
        <dbReference type="SAM" id="Phobius"/>
    </source>
</evidence>
<dbReference type="AlphaFoldDB" id="A0A841IYX0"/>
<feature type="transmembrane region" description="Helical" evidence="1">
    <location>
        <begin position="24"/>
        <end position="43"/>
    </location>
</feature>
<evidence type="ECO:0000313" key="3">
    <source>
        <dbReference type="Proteomes" id="UP000552700"/>
    </source>
</evidence>
<proteinExistence type="predicted"/>
<keyword evidence="1" id="KW-0472">Membrane</keyword>
<dbReference type="InterPro" id="IPR009781">
    <property type="entry name" value="DUF1345"/>
</dbReference>
<comment type="caution">
    <text evidence="2">The sequence shown here is derived from an EMBL/GenBank/DDBJ whole genome shotgun (WGS) entry which is preliminary data.</text>
</comment>
<protein>
    <submittedName>
        <fullName evidence="2">Putative membrane protein</fullName>
    </submittedName>
</protein>
<feature type="transmembrane region" description="Helical" evidence="1">
    <location>
        <begin position="197"/>
        <end position="220"/>
    </location>
</feature>
<keyword evidence="3" id="KW-1185">Reference proteome</keyword>
<dbReference type="Pfam" id="PF07077">
    <property type="entry name" value="DUF1345"/>
    <property type="match status" value="1"/>
</dbReference>